<evidence type="ECO:0000256" key="1">
    <source>
        <dbReference type="SAM" id="MobiDB-lite"/>
    </source>
</evidence>
<feature type="region of interest" description="Disordered" evidence="1">
    <location>
        <begin position="1"/>
        <end position="82"/>
    </location>
</feature>
<proteinExistence type="predicted"/>
<keyword evidence="3" id="KW-1185">Reference proteome</keyword>
<dbReference type="EMBL" id="JBANRG010000051">
    <property type="protein sequence ID" value="KAK7444320.1"/>
    <property type="molecule type" value="Genomic_DNA"/>
</dbReference>
<organism evidence="2 3">
    <name type="scientific">Marasmiellus scandens</name>
    <dbReference type="NCBI Taxonomy" id="2682957"/>
    <lineage>
        <taxon>Eukaryota</taxon>
        <taxon>Fungi</taxon>
        <taxon>Dikarya</taxon>
        <taxon>Basidiomycota</taxon>
        <taxon>Agaricomycotina</taxon>
        <taxon>Agaricomycetes</taxon>
        <taxon>Agaricomycetidae</taxon>
        <taxon>Agaricales</taxon>
        <taxon>Marasmiineae</taxon>
        <taxon>Omphalotaceae</taxon>
        <taxon>Marasmiellus</taxon>
    </lineage>
</organism>
<evidence type="ECO:0000313" key="3">
    <source>
        <dbReference type="Proteomes" id="UP001498398"/>
    </source>
</evidence>
<feature type="compositionally biased region" description="Basic and acidic residues" evidence="1">
    <location>
        <begin position="110"/>
        <end position="131"/>
    </location>
</feature>
<feature type="compositionally biased region" description="Polar residues" evidence="1">
    <location>
        <begin position="38"/>
        <end position="53"/>
    </location>
</feature>
<comment type="caution">
    <text evidence="2">The sequence shown here is derived from an EMBL/GenBank/DDBJ whole genome shotgun (WGS) entry which is preliminary data.</text>
</comment>
<protein>
    <submittedName>
        <fullName evidence="2">Uncharacterized protein</fullName>
    </submittedName>
</protein>
<name>A0ABR1J2L1_9AGAR</name>
<reference evidence="2 3" key="1">
    <citation type="submission" date="2024-01" db="EMBL/GenBank/DDBJ databases">
        <title>A draft genome for the cacao thread blight pathogen Marasmiellus scandens.</title>
        <authorList>
            <person name="Baruah I.K."/>
            <person name="Leung J."/>
            <person name="Bukari Y."/>
            <person name="Amoako-Attah I."/>
            <person name="Meinhardt L.W."/>
            <person name="Bailey B.A."/>
            <person name="Cohen S.P."/>
        </authorList>
    </citation>
    <scope>NUCLEOTIDE SEQUENCE [LARGE SCALE GENOMIC DNA]</scope>
    <source>
        <strain evidence="2 3">GH-19</strain>
    </source>
</reference>
<sequence length="176" mass="19530">MVRVKYGSVSDSSTLQDSQVFKLDSGTTGIDLIPERTSVPTRRSISARSSPSLDDNEKIPHVLDSGQHNSDTEGELTVPVSLSPTTTRIYTSYTQSSDTPYTVIVRPKNPHADRPAKSGGHYEFEKADFESKTSSNDELEMLKERNTQLEKLQESDWALGLLDFRPPGLEKDDVAK</sequence>
<accession>A0ABR1J2L1</accession>
<gene>
    <name evidence="2" type="ORF">VKT23_015332</name>
</gene>
<evidence type="ECO:0000313" key="2">
    <source>
        <dbReference type="EMBL" id="KAK7444320.1"/>
    </source>
</evidence>
<dbReference type="Proteomes" id="UP001498398">
    <property type="component" value="Unassembled WGS sequence"/>
</dbReference>
<feature type="region of interest" description="Disordered" evidence="1">
    <location>
        <begin position="106"/>
        <end position="138"/>
    </location>
</feature>
<feature type="compositionally biased region" description="Polar residues" evidence="1">
    <location>
        <begin position="9"/>
        <end position="19"/>
    </location>
</feature>